<accession>A0A1H5HBN9</accession>
<protein>
    <submittedName>
        <fullName evidence="3">Activator of Hsp90 ATPase homolog 1-like protein</fullName>
    </submittedName>
</protein>
<reference evidence="3 4" key="1">
    <citation type="submission" date="2016-10" db="EMBL/GenBank/DDBJ databases">
        <authorList>
            <person name="de Groot N.N."/>
        </authorList>
    </citation>
    <scope>NUCLEOTIDE SEQUENCE [LARGE SCALE GENOMIC DNA]</scope>
    <source>
        <strain evidence="3 4">DSM 23553</strain>
    </source>
</reference>
<keyword evidence="4" id="KW-1185">Reference proteome</keyword>
<evidence type="ECO:0000313" key="3">
    <source>
        <dbReference type="EMBL" id="SEE25255.1"/>
    </source>
</evidence>
<sequence>MEKVDWSRFVVRTALKVSNEEIKTAWTTPAGLEKWFLRMAEFTTPKGEHRDSNENVQVHDTYRWRWHGYPDSVEEQGEVLEPQNDEIIRFRFGKAGIVSVKIKEIDREKVIELLQEDIPQDEESKMNFHAGCKTGWTFYPANLKSVLEGGHDLRNKNVNLKLE</sequence>
<proteinExistence type="inferred from homology"/>
<name>A0A1H5HBN9_9FLAO</name>
<dbReference type="Pfam" id="PF08327">
    <property type="entry name" value="AHSA1"/>
    <property type="match status" value="1"/>
</dbReference>
<dbReference type="OrthoDB" id="9800631at2"/>
<evidence type="ECO:0000259" key="2">
    <source>
        <dbReference type="Pfam" id="PF08327"/>
    </source>
</evidence>
<dbReference type="InterPro" id="IPR013538">
    <property type="entry name" value="ASHA1/2-like_C"/>
</dbReference>
<dbReference type="EMBL" id="FNUG01000001">
    <property type="protein sequence ID" value="SEE25255.1"/>
    <property type="molecule type" value="Genomic_DNA"/>
</dbReference>
<dbReference type="STRING" id="390640.SAMN04488034_101122"/>
<gene>
    <name evidence="3" type="ORF">SAMN04488034_101122</name>
</gene>
<dbReference type="SUPFAM" id="SSF55961">
    <property type="entry name" value="Bet v1-like"/>
    <property type="match status" value="1"/>
</dbReference>
<dbReference type="Gene3D" id="3.30.530.20">
    <property type="match status" value="1"/>
</dbReference>
<comment type="similarity">
    <text evidence="1">Belongs to the AHA1 family.</text>
</comment>
<dbReference type="RefSeq" id="WP_093110719.1">
    <property type="nucleotide sequence ID" value="NZ_FNGG01000001.1"/>
</dbReference>
<organism evidence="3 4">
    <name type="scientific">Salinimicrobium catena</name>
    <dbReference type="NCBI Taxonomy" id="390640"/>
    <lineage>
        <taxon>Bacteria</taxon>
        <taxon>Pseudomonadati</taxon>
        <taxon>Bacteroidota</taxon>
        <taxon>Flavobacteriia</taxon>
        <taxon>Flavobacteriales</taxon>
        <taxon>Flavobacteriaceae</taxon>
        <taxon>Salinimicrobium</taxon>
    </lineage>
</organism>
<dbReference type="InterPro" id="IPR023393">
    <property type="entry name" value="START-like_dom_sf"/>
</dbReference>
<evidence type="ECO:0000256" key="1">
    <source>
        <dbReference type="ARBA" id="ARBA00006817"/>
    </source>
</evidence>
<feature type="domain" description="Activator of Hsp90 ATPase homologue 1/2-like C-terminal" evidence="2">
    <location>
        <begin position="20"/>
        <end position="148"/>
    </location>
</feature>
<evidence type="ECO:0000313" key="4">
    <source>
        <dbReference type="Proteomes" id="UP000199448"/>
    </source>
</evidence>
<dbReference type="AlphaFoldDB" id="A0A1H5HBN9"/>
<dbReference type="Proteomes" id="UP000199448">
    <property type="component" value="Unassembled WGS sequence"/>
</dbReference>